<proteinExistence type="predicted"/>
<reference evidence="1" key="2">
    <citation type="submission" date="2020-11" db="EMBL/GenBank/DDBJ databases">
        <authorList>
            <person name="McCartney M.A."/>
            <person name="Auch B."/>
            <person name="Kono T."/>
            <person name="Mallez S."/>
            <person name="Becker A."/>
            <person name="Gohl D.M."/>
            <person name="Silverstein K.A.T."/>
            <person name="Koren S."/>
            <person name="Bechman K.B."/>
            <person name="Herman A."/>
            <person name="Abrahante J.E."/>
            <person name="Garbe J."/>
        </authorList>
    </citation>
    <scope>NUCLEOTIDE SEQUENCE</scope>
    <source>
        <strain evidence="1">Duluth1</strain>
        <tissue evidence="1">Whole animal</tissue>
    </source>
</reference>
<protein>
    <submittedName>
        <fullName evidence="1">Uncharacterized protein</fullName>
    </submittedName>
</protein>
<dbReference type="Proteomes" id="UP000828390">
    <property type="component" value="Unassembled WGS sequence"/>
</dbReference>
<accession>A0A9D4REU5</accession>
<comment type="caution">
    <text evidence="1">The sequence shown here is derived from an EMBL/GenBank/DDBJ whole genome shotgun (WGS) entry which is preliminary data.</text>
</comment>
<dbReference type="EMBL" id="JAIWYP010000002">
    <property type="protein sequence ID" value="KAH3864898.1"/>
    <property type="molecule type" value="Genomic_DNA"/>
</dbReference>
<evidence type="ECO:0000313" key="2">
    <source>
        <dbReference type="Proteomes" id="UP000828390"/>
    </source>
</evidence>
<evidence type="ECO:0000313" key="1">
    <source>
        <dbReference type="EMBL" id="KAH3864898.1"/>
    </source>
</evidence>
<name>A0A9D4REU5_DREPO</name>
<gene>
    <name evidence="1" type="ORF">DPMN_027930</name>
</gene>
<dbReference type="AlphaFoldDB" id="A0A9D4REU5"/>
<keyword evidence="2" id="KW-1185">Reference proteome</keyword>
<reference evidence="1" key="1">
    <citation type="journal article" date="2019" name="bioRxiv">
        <title>The Genome of the Zebra Mussel, Dreissena polymorpha: A Resource for Invasive Species Research.</title>
        <authorList>
            <person name="McCartney M.A."/>
            <person name="Auch B."/>
            <person name="Kono T."/>
            <person name="Mallez S."/>
            <person name="Zhang Y."/>
            <person name="Obille A."/>
            <person name="Becker A."/>
            <person name="Abrahante J.E."/>
            <person name="Garbe J."/>
            <person name="Badalamenti J.P."/>
            <person name="Herman A."/>
            <person name="Mangelson H."/>
            <person name="Liachko I."/>
            <person name="Sullivan S."/>
            <person name="Sone E.D."/>
            <person name="Koren S."/>
            <person name="Silverstein K.A.T."/>
            <person name="Beckman K.B."/>
            <person name="Gohl D.M."/>
        </authorList>
    </citation>
    <scope>NUCLEOTIDE SEQUENCE</scope>
    <source>
        <strain evidence="1">Duluth1</strain>
        <tissue evidence="1">Whole animal</tissue>
    </source>
</reference>
<sequence>MMLCREGCKQLSDDQTSKIVEIFTKMKERDIALKEIKTTITNVPDLKILEIGTNREESGLHVIMTLSINDLENFDVYKLKRQLTDFDDDELRRRYRFSTASIDKLEDMIGHTIQRPTRRNQHFATRQQMIFLRLYASENFL</sequence>
<organism evidence="1 2">
    <name type="scientific">Dreissena polymorpha</name>
    <name type="common">Zebra mussel</name>
    <name type="synonym">Mytilus polymorpha</name>
    <dbReference type="NCBI Taxonomy" id="45954"/>
    <lineage>
        <taxon>Eukaryota</taxon>
        <taxon>Metazoa</taxon>
        <taxon>Spiralia</taxon>
        <taxon>Lophotrochozoa</taxon>
        <taxon>Mollusca</taxon>
        <taxon>Bivalvia</taxon>
        <taxon>Autobranchia</taxon>
        <taxon>Heteroconchia</taxon>
        <taxon>Euheterodonta</taxon>
        <taxon>Imparidentia</taxon>
        <taxon>Neoheterodontei</taxon>
        <taxon>Myida</taxon>
        <taxon>Dreissenoidea</taxon>
        <taxon>Dreissenidae</taxon>
        <taxon>Dreissena</taxon>
    </lineage>
</organism>